<proteinExistence type="predicted"/>
<name>A0A7C8NU75_ORBOL</name>
<organism evidence="3 5">
    <name type="scientific">Orbilia oligospora</name>
    <name type="common">Nematode-trapping fungus</name>
    <name type="synonym">Arthrobotrys oligospora</name>
    <dbReference type="NCBI Taxonomy" id="2813651"/>
    <lineage>
        <taxon>Eukaryota</taxon>
        <taxon>Fungi</taxon>
        <taxon>Dikarya</taxon>
        <taxon>Ascomycota</taxon>
        <taxon>Pezizomycotina</taxon>
        <taxon>Orbiliomycetes</taxon>
        <taxon>Orbiliales</taxon>
        <taxon>Orbiliaceae</taxon>
        <taxon>Orbilia</taxon>
    </lineage>
</organism>
<keyword evidence="1" id="KW-0732">Signal</keyword>
<evidence type="ECO:0000313" key="2">
    <source>
        <dbReference type="EMBL" id="KAF3095493.1"/>
    </source>
</evidence>
<evidence type="ECO:0000313" key="4">
    <source>
        <dbReference type="Proteomes" id="UP000475325"/>
    </source>
</evidence>
<dbReference type="Proteomes" id="UP000480548">
    <property type="component" value="Unassembled WGS sequence"/>
</dbReference>
<protein>
    <submittedName>
        <fullName evidence="3">Uncharacterized protein</fullName>
    </submittedName>
</protein>
<sequence length="208" mass="23033">MVGLDAFFLLFAWLLIWTPSANANTEKIIFSVPDSPNSALESVIDGSKFNVIGLLSPSESPEKLLLRTELPREFPSESAPHGIDSWVHLKGLKPGARYEARICWAATTPSDFWLSVHSPLDHKYNSDVYLKISTIAAYYTTNATLMDRPEPVLVDIILDEFLLGVLPRSLLNVGLFIVVMAGVAWYTGSKVVQWLDVITTKGLKDKVA</sequence>
<dbReference type="PANTHER" id="PTHR28022">
    <property type="entry name" value="GPI MANNOSYLTRANSFERASE 2 SUBUNIT PGA1"/>
    <property type="match status" value="1"/>
</dbReference>
<dbReference type="GO" id="GO:0005789">
    <property type="term" value="C:endoplasmic reticulum membrane"/>
    <property type="evidence" value="ECO:0007669"/>
    <property type="project" value="TreeGrafter"/>
</dbReference>
<gene>
    <name evidence="2" type="ORF">TWF102_007211</name>
    <name evidence="3" type="ORF">TWF703_004978</name>
</gene>
<evidence type="ECO:0000256" key="1">
    <source>
        <dbReference type="SAM" id="SignalP"/>
    </source>
</evidence>
<dbReference type="PANTHER" id="PTHR28022:SF1">
    <property type="entry name" value="GPI MANNOSYLTRANSFERASE 2 SUBUNIT PGA1"/>
    <property type="match status" value="1"/>
</dbReference>
<evidence type="ECO:0000313" key="3">
    <source>
        <dbReference type="EMBL" id="KAF3137553.1"/>
    </source>
</evidence>
<dbReference type="GO" id="GO:0006506">
    <property type="term" value="P:GPI anchor biosynthetic process"/>
    <property type="evidence" value="ECO:0007669"/>
    <property type="project" value="TreeGrafter"/>
</dbReference>
<dbReference type="EMBL" id="WIQW01000040">
    <property type="protein sequence ID" value="KAF3095493.1"/>
    <property type="molecule type" value="Genomic_DNA"/>
</dbReference>
<dbReference type="Proteomes" id="UP000475325">
    <property type="component" value="Unassembled WGS sequence"/>
</dbReference>
<reference evidence="4 5" key="1">
    <citation type="submission" date="2019-06" db="EMBL/GenBank/DDBJ databases">
        <authorList>
            <person name="Palmer J.M."/>
        </authorList>
    </citation>
    <scope>NUCLEOTIDE SEQUENCE [LARGE SCALE GENOMIC DNA]</scope>
    <source>
        <strain evidence="2 4">TWF102</strain>
        <strain evidence="3 5">TWF703</strain>
    </source>
</reference>
<evidence type="ECO:0000313" key="5">
    <source>
        <dbReference type="Proteomes" id="UP000480548"/>
    </source>
</evidence>
<dbReference type="Pfam" id="PF10333">
    <property type="entry name" value="Pga1"/>
    <property type="match status" value="1"/>
</dbReference>
<comment type="caution">
    <text evidence="3">The sequence shown here is derived from an EMBL/GenBank/DDBJ whole genome shotgun (WGS) entry which is preliminary data.</text>
</comment>
<dbReference type="AlphaFoldDB" id="A0A7C8NU75"/>
<dbReference type="GO" id="GO:0031501">
    <property type="term" value="C:mannosyltransferase complex"/>
    <property type="evidence" value="ECO:0007669"/>
    <property type="project" value="TreeGrafter"/>
</dbReference>
<dbReference type="GO" id="GO:0000030">
    <property type="term" value="F:mannosyltransferase activity"/>
    <property type="evidence" value="ECO:0007669"/>
    <property type="project" value="TreeGrafter"/>
</dbReference>
<feature type="chain" id="PRO_5036200709" evidence="1">
    <location>
        <begin position="24"/>
        <end position="208"/>
    </location>
</feature>
<accession>A0A7C8NU75</accession>
<dbReference type="EMBL" id="WIQZ01000025">
    <property type="protein sequence ID" value="KAF3137553.1"/>
    <property type="molecule type" value="Genomic_DNA"/>
</dbReference>
<dbReference type="InterPro" id="IPR019433">
    <property type="entry name" value="GPI_ManTrfase_II_coact_Pga1"/>
</dbReference>
<feature type="signal peptide" evidence="1">
    <location>
        <begin position="1"/>
        <end position="23"/>
    </location>
</feature>